<accession>A0A4T2BPJ4</accession>
<comment type="similarity">
    <text evidence="1">Belongs to the class-IV pyridoxal-phosphate-dependent aminotransferase family.</text>
</comment>
<evidence type="ECO:0000313" key="3">
    <source>
        <dbReference type="Proteomes" id="UP000306192"/>
    </source>
</evidence>
<dbReference type="InterPro" id="IPR043132">
    <property type="entry name" value="BCAT-like_C"/>
</dbReference>
<dbReference type="NCBIfam" id="NF005886">
    <property type="entry name" value="PRK07849.1-1"/>
    <property type="match status" value="1"/>
</dbReference>
<dbReference type="InterPro" id="IPR050571">
    <property type="entry name" value="Class-IV_PLP-Dep_Aminotrnsfr"/>
</dbReference>
<dbReference type="InterPro" id="IPR001544">
    <property type="entry name" value="Aminotrans_IV"/>
</dbReference>
<protein>
    <submittedName>
        <fullName evidence="2">Aminodeoxychorismate lyase</fullName>
        <ecNumber evidence="2">4.1.3.38</ecNumber>
    </submittedName>
</protein>
<dbReference type="RefSeq" id="WP_136643106.1">
    <property type="nucleotide sequence ID" value="NZ_QYRT01000036.1"/>
</dbReference>
<keyword evidence="2" id="KW-0456">Lyase</keyword>
<dbReference type="PANTHER" id="PTHR42743:SF11">
    <property type="entry name" value="AMINODEOXYCHORISMATE LYASE"/>
    <property type="match status" value="1"/>
</dbReference>
<keyword evidence="3" id="KW-1185">Reference proteome</keyword>
<comment type="caution">
    <text evidence="2">The sequence shown here is derived from an EMBL/GenBank/DDBJ whole genome shotgun (WGS) entry which is preliminary data.</text>
</comment>
<dbReference type="OrthoDB" id="3199344at2"/>
<dbReference type="Proteomes" id="UP000306192">
    <property type="component" value="Unassembled WGS sequence"/>
</dbReference>
<dbReference type="AlphaFoldDB" id="A0A4T2BPJ4"/>
<sequence length="297" mass="31827">MFEPALLVLHSPAKPAAGAADPVEPVFTQHDTAAPVANALDLGITRGDGIFETITVINGMPQALDAHLKRFARSARMLELPEPDAAAWKHTLLAAIDSRELVPEAFVKLLYSRGVEGSGQPTGWVWLAESGDFTKARTEGIRVVLLDRGYASTVEQTSPWLLQGAKTLSYAVNRAALREAERRGADDVIFVSSDGYLLEGPTSTVVLKLDDRFVTPRTTLGILPGTTQESIFEIARVNGFETAYEVLTPADLRRADAAWLVSSVRNAAPVNAVDGAPRAIDAELTEAINAGLASRTV</sequence>
<dbReference type="PANTHER" id="PTHR42743">
    <property type="entry name" value="AMINO-ACID AMINOTRANSFERASE"/>
    <property type="match status" value="1"/>
</dbReference>
<gene>
    <name evidence="2" type="ORF">D4765_14965</name>
</gene>
<dbReference type="Gene3D" id="3.30.470.10">
    <property type="match status" value="1"/>
</dbReference>
<name>A0A4T2BPJ4_9MICO</name>
<dbReference type="NCBIfam" id="NF005888">
    <property type="entry name" value="PRK07849.1-3"/>
    <property type="match status" value="1"/>
</dbReference>
<dbReference type="InterPro" id="IPR043131">
    <property type="entry name" value="BCAT-like_N"/>
</dbReference>
<dbReference type="GO" id="GO:0046394">
    <property type="term" value="P:carboxylic acid biosynthetic process"/>
    <property type="evidence" value="ECO:0007669"/>
    <property type="project" value="UniProtKB-ARBA"/>
</dbReference>
<dbReference type="EC" id="4.1.3.38" evidence="2"/>
<dbReference type="InterPro" id="IPR036038">
    <property type="entry name" value="Aminotransferase-like"/>
</dbReference>
<organism evidence="2 3">
    <name type="scientific">Subtercola vilae</name>
    <dbReference type="NCBI Taxonomy" id="2056433"/>
    <lineage>
        <taxon>Bacteria</taxon>
        <taxon>Bacillati</taxon>
        <taxon>Actinomycetota</taxon>
        <taxon>Actinomycetes</taxon>
        <taxon>Micrococcales</taxon>
        <taxon>Microbacteriaceae</taxon>
        <taxon>Subtercola</taxon>
    </lineage>
</organism>
<evidence type="ECO:0000256" key="1">
    <source>
        <dbReference type="ARBA" id="ARBA00009320"/>
    </source>
</evidence>
<dbReference type="Pfam" id="PF01063">
    <property type="entry name" value="Aminotran_4"/>
    <property type="match status" value="1"/>
</dbReference>
<dbReference type="GO" id="GO:0005829">
    <property type="term" value="C:cytosol"/>
    <property type="evidence" value="ECO:0007669"/>
    <property type="project" value="TreeGrafter"/>
</dbReference>
<dbReference type="GO" id="GO:0008696">
    <property type="term" value="F:4-amino-4-deoxychorismate lyase activity"/>
    <property type="evidence" value="ECO:0007669"/>
    <property type="project" value="UniProtKB-EC"/>
</dbReference>
<dbReference type="SUPFAM" id="SSF56752">
    <property type="entry name" value="D-aminoacid aminotransferase-like PLP-dependent enzymes"/>
    <property type="match status" value="1"/>
</dbReference>
<dbReference type="EMBL" id="QYRT01000036">
    <property type="protein sequence ID" value="TIH33337.1"/>
    <property type="molecule type" value="Genomic_DNA"/>
</dbReference>
<dbReference type="Gene3D" id="3.20.10.10">
    <property type="entry name" value="D-amino Acid Aminotransferase, subunit A, domain 2"/>
    <property type="match status" value="1"/>
</dbReference>
<proteinExistence type="inferred from homology"/>
<reference evidence="2 3" key="1">
    <citation type="journal article" date="2019" name="Microorganisms">
        <title>Systematic Affiliation and Genome Analysis of Subtercola vilae DB165(T) with Particular Emphasis on Cold Adaptation of an Isolate from a High-Altitude Cold Volcano Lake.</title>
        <authorList>
            <person name="Villalobos A.S."/>
            <person name="Wiese J."/>
            <person name="Imhoff J.F."/>
            <person name="Dorador C."/>
            <person name="Keller A."/>
            <person name="Hentschel U."/>
        </authorList>
    </citation>
    <scope>NUCLEOTIDE SEQUENCE [LARGE SCALE GENOMIC DNA]</scope>
    <source>
        <strain evidence="2 3">DB165</strain>
    </source>
</reference>
<evidence type="ECO:0000313" key="2">
    <source>
        <dbReference type="EMBL" id="TIH33337.1"/>
    </source>
</evidence>